<dbReference type="EMBL" id="JAMQYH010000005">
    <property type="protein sequence ID" value="KAJ1688377.1"/>
    <property type="molecule type" value="Genomic_DNA"/>
</dbReference>
<dbReference type="PANTHER" id="PTHR48420">
    <property type="entry name" value="NON-HAEM DIOXYGENASE N-TERMINAL DOMAIN-CONTAINING PROTEIN"/>
    <property type="match status" value="1"/>
</dbReference>
<keyword evidence="3" id="KW-1185">Reference proteome</keyword>
<dbReference type="OrthoDB" id="438224at2759"/>
<sequence>MAPLQFQFQLRIRSIHLPPLSSTSRSPHRISCRSMAASPPPPTVRTVSIPFSHLKERHKDLSAKIEEGFGPQGHGIISVSDVPDFAFLRKKLLYLAPRLANLSEDAKRKIEDPDSRYSFGWSHGKETLESGKPDVFKGSFYANPIIDTPTTDAALLYQYPSFCRPNIWPTTSMPELEAAFKDLGKLIFEVGLLLAHHCDQYVMRQGATSKTQGLEETLRRSRCHKGRLLYYFPRSLSECKEVTGSTSSWCGWHTDFGSLTGLTCGLFTRNSVEVPCPDSSAGLYVQTRNNEVVKVIYGEDELAYQIGETTEILYSGHLCATPHCVKAPSGENAAGVERCTFAMFMQPDWDERLKIPEKITRHGELIQPNQALTFGKYTEILNSKYYRQRTT</sequence>
<dbReference type="Gene3D" id="2.60.120.330">
    <property type="entry name" value="B-lactam Antibiotic, Isopenicillin N Synthase, Chain"/>
    <property type="match status" value="1"/>
</dbReference>
<protein>
    <recommendedName>
        <fullName evidence="4">Non-haem dioxygenase N-terminal domain-containing protein</fullName>
    </recommendedName>
</protein>
<accession>A0A9Q0HJC6</accession>
<feature type="region of interest" description="Disordered" evidence="1">
    <location>
        <begin position="19"/>
        <end position="43"/>
    </location>
</feature>
<dbReference type="PANTHER" id="PTHR48420:SF1">
    <property type="entry name" value="NON-HAEM DIOXYGENASE N-TERMINAL DOMAIN-CONTAINING PROTEIN"/>
    <property type="match status" value="1"/>
</dbReference>
<organism evidence="2 3">
    <name type="scientific">Rhynchospora breviuscula</name>
    <dbReference type="NCBI Taxonomy" id="2022672"/>
    <lineage>
        <taxon>Eukaryota</taxon>
        <taxon>Viridiplantae</taxon>
        <taxon>Streptophyta</taxon>
        <taxon>Embryophyta</taxon>
        <taxon>Tracheophyta</taxon>
        <taxon>Spermatophyta</taxon>
        <taxon>Magnoliopsida</taxon>
        <taxon>Liliopsida</taxon>
        <taxon>Poales</taxon>
        <taxon>Cyperaceae</taxon>
        <taxon>Cyperoideae</taxon>
        <taxon>Rhynchosporeae</taxon>
        <taxon>Rhynchospora</taxon>
    </lineage>
</organism>
<evidence type="ECO:0000313" key="2">
    <source>
        <dbReference type="EMBL" id="KAJ1688377.1"/>
    </source>
</evidence>
<gene>
    <name evidence="2" type="ORF">LUZ63_019767</name>
</gene>
<dbReference type="AlphaFoldDB" id="A0A9Q0HJC6"/>
<comment type="caution">
    <text evidence="2">The sequence shown here is derived from an EMBL/GenBank/DDBJ whole genome shotgun (WGS) entry which is preliminary data.</text>
</comment>
<evidence type="ECO:0000256" key="1">
    <source>
        <dbReference type="SAM" id="MobiDB-lite"/>
    </source>
</evidence>
<dbReference type="InterPro" id="IPR027443">
    <property type="entry name" value="IPNS-like_sf"/>
</dbReference>
<name>A0A9Q0HJC6_9POAL</name>
<reference evidence="2" key="1">
    <citation type="journal article" date="2022" name="Cell">
        <title>Repeat-based holocentromeres influence genome architecture and karyotype evolution.</title>
        <authorList>
            <person name="Hofstatter P.G."/>
            <person name="Thangavel G."/>
            <person name="Lux T."/>
            <person name="Neumann P."/>
            <person name="Vondrak T."/>
            <person name="Novak P."/>
            <person name="Zhang M."/>
            <person name="Costa L."/>
            <person name="Castellani M."/>
            <person name="Scott A."/>
            <person name="Toegelov H."/>
            <person name="Fuchs J."/>
            <person name="Mata-Sucre Y."/>
            <person name="Dias Y."/>
            <person name="Vanzela A.L.L."/>
            <person name="Huettel B."/>
            <person name="Almeida C.C.S."/>
            <person name="Simkova H."/>
            <person name="Souza G."/>
            <person name="Pedrosa-Harand A."/>
            <person name="Macas J."/>
            <person name="Mayer K.F.X."/>
            <person name="Houben A."/>
            <person name="Marques A."/>
        </authorList>
    </citation>
    <scope>NUCLEOTIDE SEQUENCE</scope>
    <source>
        <strain evidence="2">RhyBre1mFocal</strain>
    </source>
</reference>
<evidence type="ECO:0000313" key="3">
    <source>
        <dbReference type="Proteomes" id="UP001151287"/>
    </source>
</evidence>
<dbReference type="FunFam" id="2.60.120.330:FF:000031">
    <property type="entry name" value="2-oxoglutarate (2OG) and Fe(II)-dependent oxygenase superfamily protein"/>
    <property type="match status" value="1"/>
</dbReference>
<dbReference type="Proteomes" id="UP001151287">
    <property type="component" value="Unassembled WGS sequence"/>
</dbReference>
<evidence type="ECO:0008006" key="4">
    <source>
        <dbReference type="Google" id="ProtNLM"/>
    </source>
</evidence>
<proteinExistence type="predicted"/>
<dbReference type="SUPFAM" id="SSF51197">
    <property type="entry name" value="Clavaminate synthase-like"/>
    <property type="match status" value="1"/>
</dbReference>